<sequence length="594" mass="63182">MPTSSESPQHGLTHRRALVRAAVGGAVAVGALGGVVRLTQGTDDGDAGSLTLAAEDGSDVAFLAVPIAARLVRGRDGVHQSAALPTSTYSMAAVTWRGTEAHPRVSVRARRDGTWTAWTPLPRIDDRPAEDRDRDVREGTVAWWAGPSRSIQVRVQGALPPELTLVLLHPAPRDADAGAGWAPPETLGRRTVDRPAPQPAIVTRAQWGADESWRDGSPRYDTTIAQVHVHHTASGNTYSRTDVPALLRGFYRYHTQSLGWSDIGYNFLVDKFGRTFEGRAGGVTRPVRGAHTLGFNTDSTGVSVIGNYDQVAPTEAIIDAVAAVAAWKLDAFDRRPQGTTTVRSSGSDKYAAGASVRLPVIDGHRDTNDTACPGSQLYQRLPDIRSRAQAVAASTGAGEPQPTEPPAPSEPPGPTPVAVVTASVVSGARLVGRPVQARKGSFDPATARTAFQWLRDGAPIEGDTRPRHRCTEADVGHELAVRITTSAKGRTPVVELLPAGPVQAPSTMTVDPERRERGRLRVQVDLQAPAGVDAPPTGEVTVRIGDRRVVVAVEDLDRPIVLGRRRPLVPSANRLVVTYGGDASFTGTEVALRV</sequence>
<evidence type="ECO:0000259" key="4">
    <source>
        <dbReference type="SMART" id="SM00701"/>
    </source>
</evidence>
<dbReference type="PANTHER" id="PTHR11022">
    <property type="entry name" value="PEPTIDOGLYCAN RECOGNITION PROTEIN"/>
    <property type="match status" value="1"/>
</dbReference>
<dbReference type="Proteomes" id="UP000077868">
    <property type="component" value="Chromosome"/>
</dbReference>
<evidence type="ECO:0000256" key="2">
    <source>
        <dbReference type="SAM" id="MobiDB-lite"/>
    </source>
</evidence>
<dbReference type="EMBL" id="CP015079">
    <property type="protein sequence ID" value="ANH37208.1"/>
    <property type="molecule type" value="Genomic_DNA"/>
</dbReference>
<gene>
    <name evidence="5" type="ORF">I601_0761</name>
</gene>
<feature type="domain" description="Peptidoglycan recognition protein family" evidence="4">
    <location>
        <begin position="199"/>
        <end position="347"/>
    </location>
</feature>
<reference evidence="5 6" key="1">
    <citation type="submission" date="2016-03" db="EMBL/GenBank/DDBJ databases">
        <title>Complete genome sequence of a soil Actinobacterium, Nocardioides dokdonensis FR1436.</title>
        <authorList>
            <person name="Kwon S.-K."/>
            <person name="Kim K."/>
            <person name="Kim J.F."/>
        </authorList>
    </citation>
    <scope>NUCLEOTIDE SEQUENCE [LARGE SCALE GENOMIC DNA]</scope>
    <source>
        <strain evidence="5 6">FR1436</strain>
    </source>
</reference>
<feature type="domain" description="N-acetylmuramoyl-L-alanine amidase" evidence="3">
    <location>
        <begin position="213"/>
        <end position="374"/>
    </location>
</feature>
<dbReference type="GO" id="GO:0009253">
    <property type="term" value="P:peptidoglycan catabolic process"/>
    <property type="evidence" value="ECO:0007669"/>
    <property type="project" value="InterPro"/>
</dbReference>
<dbReference type="PANTHER" id="PTHR11022:SF41">
    <property type="entry name" value="PEPTIDOGLYCAN-RECOGNITION PROTEIN LC-RELATED"/>
    <property type="match status" value="1"/>
</dbReference>
<dbReference type="Gene3D" id="3.40.80.10">
    <property type="entry name" value="Peptidoglycan recognition protein-like"/>
    <property type="match status" value="1"/>
</dbReference>
<dbReference type="AlphaFoldDB" id="A0A1A9GG17"/>
<accession>A0A1A9GG17</accession>
<dbReference type="InterPro" id="IPR036505">
    <property type="entry name" value="Amidase/PGRP_sf"/>
</dbReference>
<comment type="similarity">
    <text evidence="1">Belongs to the N-acetylmuramoyl-L-alanine amidase 2 family.</text>
</comment>
<dbReference type="STRING" id="1300347.I601_0761"/>
<protein>
    <submittedName>
        <fullName evidence="5">N-acetylmuramoyl-L-alanine amidase</fullName>
    </submittedName>
</protein>
<dbReference type="Pfam" id="PF01510">
    <property type="entry name" value="Amidase_2"/>
    <property type="match status" value="1"/>
</dbReference>
<dbReference type="PATRIC" id="fig|1300347.3.peg.762"/>
<evidence type="ECO:0000256" key="1">
    <source>
        <dbReference type="ARBA" id="ARBA00007553"/>
    </source>
</evidence>
<evidence type="ECO:0000259" key="3">
    <source>
        <dbReference type="SMART" id="SM00644"/>
    </source>
</evidence>
<dbReference type="KEGG" id="ndk:I601_0761"/>
<evidence type="ECO:0000313" key="6">
    <source>
        <dbReference type="Proteomes" id="UP000077868"/>
    </source>
</evidence>
<dbReference type="GO" id="GO:0008270">
    <property type="term" value="F:zinc ion binding"/>
    <property type="evidence" value="ECO:0007669"/>
    <property type="project" value="InterPro"/>
</dbReference>
<proteinExistence type="inferred from homology"/>
<dbReference type="GO" id="GO:0008745">
    <property type="term" value="F:N-acetylmuramoyl-L-alanine amidase activity"/>
    <property type="evidence" value="ECO:0007669"/>
    <property type="project" value="InterPro"/>
</dbReference>
<dbReference type="CDD" id="cd06583">
    <property type="entry name" value="PGRP"/>
    <property type="match status" value="1"/>
</dbReference>
<dbReference type="InterPro" id="IPR006619">
    <property type="entry name" value="PGRP_domain_met/bac"/>
</dbReference>
<dbReference type="RefSeq" id="WP_068106633.1">
    <property type="nucleotide sequence ID" value="NZ_CP015079.1"/>
</dbReference>
<keyword evidence="6" id="KW-1185">Reference proteome</keyword>
<dbReference type="InterPro" id="IPR002502">
    <property type="entry name" value="Amidase_domain"/>
</dbReference>
<organism evidence="5 6">
    <name type="scientific">Nocardioides dokdonensis FR1436</name>
    <dbReference type="NCBI Taxonomy" id="1300347"/>
    <lineage>
        <taxon>Bacteria</taxon>
        <taxon>Bacillati</taxon>
        <taxon>Actinomycetota</taxon>
        <taxon>Actinomycetes</taxon>
        <taxon>Propionibacteriales</taxon>
        <taxon>Nocardioidaceae</taxon>
        <taxon>Nocardioides</taxon>
    </lineage>
</organism>
<feature type="compositionally biased region" description="Pro residues" evidence="2">
    <location>
        <begin position="402"/>
        <end position="415"/>
    </location>
</feature>
<dbReference type="Gene3D" id="2.60.40.2700">
    <property type="match status" value="1"/>
</dbReference>
<dbReference type="OrthoDB" id="514320at2"/>
<dbReference type="InterPro" id="IPR015510">
    <property type="entry name" value="PGRP"/>
</dbReference>
<feature type="region of interest" description="Disordered" evidence="2">
    <location>
        <begin position="388"/>
        <end position="416"/>
    </location>
</feature>
<dbReference type="SMART" id="SM00701">
    <property type="entry name" value="PGRP"/>
    <property type="match status" value="1"/>
</dbReference>
<dbReference type="SUPFAM" id="SSF55846">
    <property type="entry name" value="N-acetylmuramoyl-L-alanine amidase-like"/>
    <property type="match status" value="1"/>
</dbReference>
<name>A0A1A9GG17_9ACTN</name>
<evidence type="ECO:0000313" key="5">
    <source>
        <dbReference type="EMBL" id="ANH37208.1"/>
    </source>
</evidence>
<dbReference type="SMART" id="SM00644">
    <property type="entry name" value="Ami_2"/>
    <property type="match status" value="1"/>
</dbReference>